<dbReference type="AlphaFoldDB" id="A0A495A9V0"/>
<dbReference type="Proteomes" id="UP000249516">
    <property type="component" value="Unassembled WGS sequence"/>
</dbReference>
<keyword evidence="1" id="KW-0812">Transmembrane</keyword>
<reference evidence="2 3" key="1">
    <citation type="submission" date="2018-10" db="EMBL/GenBank/DDBJ databases">
        <title>Kocuria tytouropygialis sp. nov., isolated from the uropygial gland of an American barn owl (Tyto furcata).</title>
        <authorList>
            <person name="Braun M.S."/>
            <person name="Wang E."/>
            <person name="Zimmermann S."/>
            <person name="Wagner H."/>
            <person name="Wink M."/>
        </authorList>
    </citation>
    <scope>NUCLEOTIDE SEQUENCE [LARGE SCALE GENOMIC DNA]</scope>
    <source>
        <strain evidence="2 3">442</strain>
    </source>
</reference>
<dbReference type="Pfam" id="PF05437">
    <property type="entry name" value="AzlD"/>
    <property type="match status" value="1"/>
</dbReference>
<evidence type="ECO:0000313" key="2">
    <source>
        <dbReference type="EMBL" id="RKQ36778.1"/>
    </source>
</evidence>
<feature type="transmembrane region" description="Helical" evidence="1">
    <location>
        <begin position="65"/>
        <end position="93"/>
    </location>
</feature>
<protein>
    <submittedName>
        <fullName evidence="2">Branched-chain amino acid export protein small subunit</fullName>
    </submittedName>
</protein>
<evidence type="ECO:0000313" key="3">
    <source>
        <dbReference type="Proteomes" id="UP000249516"/>
    </source>
</evidence>
<keyword evidence="3" id="KW-1185">Reference proteome</keyword>
<dbReference type="RefSeq" id="WP_121030075.1">
    <property type="nucleotide sequence ID" value="NZ_PNJG02000001.1"/>
</dbReference>
<comment type="caution">
    <text evidence="2">The sequence shown here is derived from an EMBL/GenBank/DDBJ whole genome shotgun (WGS) entry which is preliminary data.</text>
</comment>
<sequence>MFAAVVVCAAVTFGPRFVPVLVAHRHRDREDLREFSALLPAGLMLILVAYTLLDADSGIQAATRLVLAAVVSVLVDLAARNFLVAFVAGFAAYSLSGLLLG</sequence>
<dbReference type="InterPro" id="IPR008407">
    <property type="entry name" value="Brnchd-chn_aa_trnsp_AzlD"/>
</dbReference>
<gene>
    <name evidence="2" type="ORF">C1C97_003935</name>
</gene>
<accession>A0A495A9V0</accession>
<organism evidence="2 3">
    <name type="scientific">Kocuria tytonis</name>
    <dbReference type="NCBI Taxonomy" id="2054280"/>
    <lineage>
        <taxon>Bacteria</taxon>
        <taxon>Bacillati</taxon>
        <taxon>Actinomycetota</taxon>
        <taxon>Actinomycetes</taxon>
        <taxon>Micrococcales</taxon>
        <taxon>Micrococcaceae</taxon>
        <taxon>Kocuria</taxon>
    </lineage>
</organism>
<dbReference type="OrthoDB" id="5324916at2"/>
<proteinExistence type="predicted"/>
<keyword evidence="1" id="KW-1133">Transmembrane helix</keyword>
<name>A0A495A9V0_9MICC</name>
<dbReference type="EMBL" id="PNJG02000001">
    <property type="protein sequence ID" value="RKQ36778.1"/>
    <property type="molecule type" value="Genomic_DNA"/>
</dbReference>
<evidence type="ECO:0000256" key="1">
    <source>
        <dbReference type="SAM" id="Phobius"/>
    </source>
</evidence>
<keyword evidence="1" id="KW-0472">Membrane</keyword>
<feature type="transmembrane region" description="Helical" evidence="1">
    <location>
        <begin position="35"/>
        <end position="53"/>
    </location>
</feature>